<feature type="transmembrane region" description="Helical" evidence="1">
    <location>
        <begin position="189"/>
        <end position="209"/>
    </location>
</feature>
<dbReference type="Pfam" id="PF12679">
    <property type="entry name" value="ABC2_membrane_2"/>
    <property type="match status" value="1"/>
</dbReference>
<feature type="transmembrane region" description="Helical" evidence="1">
    <location>
        <begin position="38"/>
        <end position="56"/>
    </location>
</feature>
<dbReference type="RefSeq" id="WP_129786784.1">
    <property type="nucleotide sequence ID" value="NZ_RZHH01000006.1"/>
</dbReference>
<dbReference type="GO" id="GO:0140359">
    <property type="term" value="F:ABC-type transporter activity"/>
    <property type="evidence" value="ECO:0007669"/>
    <property type="project" value="InterPro"/>
</dbReference>
<evidence type="ECO:0000313" key="2">
    <source>
        <dbReference type="EMBL" id="RYJ08028.1"/>
    </source>
</evidence>
<comment type="caution">
    <text evidence="2">The sequence shown here is derived from an EMBL/GenBank/DDBJ whole genome shotgun (WGS) entry which is preliminary data.</text>
</comment>
<protein>
    <submittedName>
        <fullName evidence="2">ABC transporter permease</fullName>
    </submittedName>
</protein>
<accession>A0A482SXA5</accession>
<keyword evidence="1" id="KW-1133">Transmembrane helix</keyword>
<keyword evidence="1" id="KW-0812">Transmembrane</keyword>
<sequence length="304" mass="31465">MSQSTRSVSPDVGQTATTSRVVTIARTEIKRTVRSRSLQVLMVLMLTATVLIFRTAGTGSGFSDQEVVGLLGLPFQLIVPIAAILTGAFSISGDRESGTLRLLLGLPSSRTEVVLGKFLGVGTVITVGIASTIAVAALVSHITIGSDQTAILLGIAGPTILLGWGFLGFAIGVSAVAPTQKRATAITTGGYLTLLFLWEVVVAGAHYAVTQRLPEPPLPGWVSALELGNPIIAYARAAEAFGVSTVAPLRVTFGLIRGSDTSSAAQAGAVLPTQPPDFVAIVVLGLWIAVPVAIGTLRFRRADI</sequence>
<proteinExistence type="predicted"/>
<organism evidence="2 3">
    <name type="scientific">Halogeometricum borinquense</name>
    <dbReference type="NCBI Taxonomy" id="60847"/>
    <lineage>
        <taxon>Archaea</taxon>
        <taxon>Methanobacteriati</taxon>
        <taxon>Methanobacteriota</taxon>
        <taxon>Stenosarchaea group</taxon>
        <taxon>Halobacteria</taxon>
        <taxon>Halobacteriales</taxon>
        <taxon>Haloferacaceae</taxon>
        <taxon>Halogeometricum</taxon>
    </lineage>
</organism>
<name>A0A482SXA5_9EURY</name>
<dbReference type="PANTHER" id="PTHR43471:SF1">
    <property type="entry name" value="ABC TRANSPORTER PERMEASE PROTEIN NOSY-RELATED"/>
    <property type="match status" value="1"/>
</dbReference>
<dbReference type="AlphaFoldDB" id="A0A482SXA5"/>
<feature type="transmembrane region" description="Helical" evidence="1">
    <location>
        <begin position="68"/>
        <end position="93"/>
    </location>
</feature>
<dbReference type="Proteomes" id="UP000294028">
    <property type="component" value="Unassembled WGS sequence"/>
</dbReference>
<evidence type="ECO:0000313" key="3">
    <source>
        <dbReference type="Proteomes" id="UP000294028"/>
    </source>
</evidence>
<dbReference type="PANTHER" id="PTHR43471">
    <property type="entry name" value="ABC TRANSPORTER PERMEASE"/>
    <property type="match status" value="1"/>
</dbReference>
<feature type="transmembrane region" description="Helical" evidence="1">
    <location>
        <begin position="151"/>
        <end position="177"/>
    </location>
</feature>
<feature type="transmembrane region" description="Helical" evidence="1">
    <location>
        <begin position="278"/>
        <end position="299"/>
    </location>
</feature>
<evidence type="ECO:0000256" key="1">
    <source>
        <dbReference type="SAM" id="Phobius"/>
    </source>
</evidence>
<reference evidence="2 3" key="1">
    <citation type="submission" date="2018-12" db="EMBL/GenBank/DDBJ databases">
        <title>Genome analysis provides insights into bioremediation potentialities of Halogeometricum borinquense strain N11.</title>
        <authorList>
            <person name="Najjari A."/>
            <person name="Youssef N."/>
            <person name="Fhoula I."/>
            <person name="Ben Dhia O."/>
            <person name="Mahjoubi M."/>
            <person name="Ouzari H.I."/>
            <person name="Cherif A."/>
        </authorList>
    </citation>
    <scope>NUCLEOTIDE SEQUENCE [LARGE SCALE GENOMIC DNA]</scope>
    <source>
        <strain evidence="2 3">N11</strain>
    </source>
</reference>
<dbReference type="EMBL" id="RZHH01000006">
    <property type="protein sequence ID" value="RYJ08028.1"/>
    <property type="molecule type" value="Genomic_DNA"/>
</dbReference>
<keyword evidence="1" id="KW-0472">Membrane</keyword>
<feature type="transmembrane region" description="Helical" evidence="1">
    <location>
        <begin position="114"/>
        <end position="139"/>
    </location>
</feature>
<gene>
    <name evidence="2" type="ORF">ELS19_19750</name>
</gene>
<dbReference type="GO" id="GO:0005886">
    <property type="term" value="C:plasma membrane"/>
    <property type="evidence" value="ECO:0007669"/>
    <property type="project" value="UniProtKB-SubCell"/>
</dbReference>